<dbReference type="AlphaFoldDB" id="A0A9X4NJD3"/>
<gene>
    <name evidence="1" type="ORF">OGZ51_11545</name>
</gene>
<comment type="caution">
    <text evidence="1">The sequence shown here is derived from an EMBL/GenBank/DDBJ whole genome shotgun (WGS) entry which is preliminary data.</text>
</comment>
<proteinExistence type="predicted"/>
<evidence type="ECO:0000313" key="2">
    <source>
        <dbReference type="Proteomes" id="UP001152614"/>
    </source>
</evidence>
<sequence>MEQINVRLYKSRHPKLFSYFETHDGTPLQVLEDLINENERQKYIINERKDVVEEFGKLFMPELLQIRLASRASEKYSWTLAQIKNTELYERQMLQPDNPFPKVKTTSEWKSETFALADTKWDDMMKNIKEQRADRANRELAKKGLNE</sequence>
<evidence type="ECO:0000313" key="1">
    <source>
        <dbReference type="EMBL" id="MDG4984779.1"/>
    </source>
</evidence>
<name>A0A9X4NJD3_9LACT</name>
<dbReference type="Proteomes" id="UP001152614">
    <property type="component" value="Unassembled WGS sequence"/>
</dbReference>
<dbReference type="RefSeq" id="WP_201179626.1">
    <property type="nucleotide sequence ID" value="NZ_CP117409.1"/>
</dbReference>
<organism evidence="1 2">
    <name type="scientific">Lactococcus lactis</name>
    <dbReference type="NCBI Taxonomy" id="1358"/>
    <lineage>
        <taxon>Bacteria</taxon>
        <taxon>Bacillati</taxon>
        <taxon>Bacillota</taxon>
        <taxon>Bacilli</taxon>
        <taxon>Lactobacillales</taxon>
        <taxon>Streptococcaceae</taxon>
        <taxon>Lactococcus</taxon>
    </lineage>
</organism>
<accession>A0A9X4NJD3</accession>
<reference evidence="1" key="1">
    <citation type="submission" date="2022-10" db="EMBL/GenBank/DDBJ databases">
        <authorList>
            <person name="Turner M.S."/>
            <person name="Huang W."/>
        </authorList>
    </citation>
    <scope>NUCLEOTIDE SEQUENCE</scope>
    <source>
        <strain evidence="1">3</strain>
    </source>
</reference>
<protein>
    <submittedName>
        <fullName evidence="1">Uncharacterized protein</fullName>
    </submittedName>
</protein>
<dbReference type="EMBL" id="JAOWLY010000013">
    <property type="protein sequence ID" value="MDG4984779.1"/>
    <property type="molecule type" value="Genomic_DNA"/>
</dbReference>
<reference evidence="1" key="2">
    <citation type="journal article" date="2023" name="Food Microbiol.">
        <title>Evaluation of the fermentation potential of lactic acid bacteria isolated from herbs, fruits and vegetables as starter cultures in nut-based milk alternatives.</title>
        <authorList>
            <person name="Huang W."/>
            <person name="Dong A."/>
            <person name="Pham H.T."/>
            <person name="Zhou C."/>
            <person name="Huo Z."/>
            <person name="Watjen A.P."/>
            <person name="Prakash S."/>
            <person name="Bang-Berthelsen C.H."/>
            <person name="Turner M.S."/>
        </authorList>
    </citation>
    <scope>NUCLEOTIDE SEQUENCE</scope>
    <source>
        <strain evidence="1">3</strain>
    </source>
</reference>